<keyword evidence="1" id="KW-1133">Transmembrane helix</keyword>
<name>A0ABS7RPV1_9ENTR</name>
<sequence>MTERAVGELESRTDIKRPTLPLWQNALVILLTLTYLICELAFNSRLLDLVGSLSTPDDIHSMERYGRALTAIAAALLVFQLVLAGNAWLKKRGVEFPAPWVTGMVFSLCLLTGVVTWQMVEWVIERQVAQSTGEFRQKSMLAQLYQQSLIDGHQTLEGIPLDDDGSQRDTWTSPSGKAFLAMLPLLMSSVSRYHELLEREAGQNLRDSISVQEGGLLGYYKLWLAVRGEIYKDYLGYNSATETKGLYNGVAIPARLDWESFFMLEVVQNTLRDKLALPRDTRVRPEYPKDDALKQFAQDLQAPHLDHAMHQQLPRLQAALASYGVGGENEKRGEDAARAVIVPPIALMFSLLGALTHLAKLLYLLLLPLSAALLYIAPWRPVRLVNRHPLIFPVMLICLLLGLCSVMNNSITASPAYQSLRHALQGAEVTITDAPSSLRGDTLLRVIHAVSIGQSYSYPLNHALRQNVLLDFDFGYETRNE</sequence>
<evidence type="ECO:0000256" key="1">
    <source>
        <dbReference type="SAM" id="Phobius"/>
    </source>
</evidence>
<feature type="transmembrane region" description="Helical" evidence="1">
    <location>
        <begin position="336"/>
        <end position="355"/>
    </location>
</feature>
<feature type="transmembrane region" description="Helical" evidence="1">
    <location>
        <begin position="361"/>
        <end position="378"/>
    </location>
</feature>
<dbReference type="Proteomes" id="UP000706580">
    <property type="component" value="Unassembled WGS sequence"/>
</dbReference>
<comment type="caution">
    <text evidence="2">The sequence shown here is derived from an EMBL/GenBank/DDBJ whole genome shotgun (WGS) entry which is preliminary data.</text>
</comment>
<feature type="transmembrane region" description="Helical" evidence="1">
    <location>
        <begin position="22"/>
        <end position="42"/>
    </location>
</feature>
<protein>
    <submittedName>
        <fullName evidence="2">Uncharacterized protein</fullName>
    </submittedName>
</protein>
<keyword evidence="1" id="KW-0812">Transmembrane</keyword>
<dbReference type="RefSeq" id="WP_223073686.1">
    <property type="nucleotide sequence ID" value="NZ_JADMNK010000001.1"/>
</dbReference>
<accession>A0ABS7RPV1</accession>
<reference evidence="2 3" key="1">
    <citation type="submission" date="2020-11" db="EMBL/GenBank/DDBJ databases">
        <title>Draft Genome of Enterobacter sp. strain EMC7.</title>
        <authorList>
            <person name="Barman P."/>
            <person name="Sinha S."/>
            <person name="Sen S."/>
            <person name="Chakraborty R."/>
        </authorList>
    </citation>
    <scope>NUCLEOTIDE SEQUENCE [LARGE SCALE GENOMIC DNA]</scope>
    <source>
        <strain evidence="2 3">EMC7</strain>
    </source>
</reference>
<dbReference type="EMBL" id="JADMNK010000001">
    <property type="protein sequence ID" value="MBZ0056381.1"/>
    <property type="molecule type" value="Genomic_DNA"/>
</dbReference>
<evidence type="ECO:0000313" key="3">
    <source>
        <dbReference type="Proteomes" id="UP000706580"/>
    </source>
</evidence>
<proteinExistence type="predicted"/>
<feature type="transmembrane region" description="Helical" evidence="1">
    <location>
        <begin position="390"/>
        <end position="411"/>
    </location>
</feature>
<keyword evidence="1" id="KW-0472">Membrane</keyword>
<organism evidence="2 3">
    <name type="scientific">Leclercia barmai</name>
    <dbReference type="NCBI Taxonomy" id="2785629"/>
    <lineage>
        <taxon>Bacteria</taxon>
        <taxon>Pseudomonadati</taxon>
        <taxon>Pseudomonadota</taxon>
        <taxon>Gammaproteobacteria</taxon>
        <taxon>Enterobacterales</taxon>
        <taxon>Enterobacteriaceae</taxon>
        <taxon>Leclercia</taxon>
    </lineage>
</organism>
<feature type="transmembrane region" description="Helical" evidence="1">
    <location>
        <begin position="100"/>
        <end position="120"/>
    </location>
</feature>
<feature type="transmembrane region" description="Helical" evidence="1">
    <location>
        <begin position="68"/>
        <end position="88"/>
    </location>
</feature>
<keyword evidence="3" id="KW-1185">Reference proteome</keyword>
<gene>
    <name evidence="2" type="ORF">ITX56_00865</name>
</gene>
<evidence type="ECO:0000313" key="2">
    <source>
        <dbReference type="EMBL" id="MBZ0056381.1"/>
    </source>
</evidence>